<dbReference type="Proteomes" id="UP000275408">
    <property type="component" value="Unassembled WGS sequence"/>
</dbReference>
<protein>
    <submittedName>
        <fullName evidence="1">Uncharacterized protein</fullName>
    </submittedName>
</protein>
<accession>A0A3M6TT25</accession>
<dbReference type="AlphaFoldDB" id="A0A3M6TT25"/>
<reference evidence="1 2" key="1">
    <citation type="journal article" date="2018" name="Sci. Rep.">
        <title>Comparative analysis of the Pocillopora damicornis genome highlights role of immune system in coral evolution.</title>
        <authorList>
            <person name="Cunning R."/>
            <person name="Bay R.A."/>
            <person name="Gillette P."/>
            <person name="Baker A.C."/>
            <person name="Traylor-Knowles N."/>
        </authorList>
    </citation>
    <scope>NUCLEOTIDE SEQUENCE [LARGE SCALE GENOMIC DNA]</scope>
    <source>
        <strain evidence="1">RSMAS</strain>
        <tissue evidence="1">Whole animal</tissue>
    </source>
</reference>
<name>A0A3M6TT25_POCDA</name>
<evidence type="ECO:0000313" key="2">
    <source>
        <dbReference type="Proteomes" id="UP000275408"/>
    </source>
</evidence>
<organism evidence="1 2">
    <name type="scientific">Pocillopora damicornis</name>
    <name type="common">Cauliflower coral</name>
    <name type="synonym">Millepora damicornis</name>
    <dbReference type="NCBI Taxonomy" id="46731"/>
    <lineage>
        <taxon>Eukaryota</taxon>
        <taxon>Metazoa</taxon>
        <taxon>Cnidaria</taxon>
        <taxon>Anthozoa</taxon>
        <taxon>Hexacorallia</taxon>
        <taxon>Scleractinia</taxon>
        <taxon>Astrocoeniina</taxon>
        <taxon>Pocilloporidae</taxon>
        <taxon>Pocillopora</taxon>
    </lineage>
</organism>
<sequence>MADTMQDYICQNVGLFGIKKHVKGVMYTNLRIAWMLWDTKYLLHDNNNDPQETNNLLPEAKNLLQDMMHTNDSTPTWLLECLPSASSSSTGSKNIHYIIVQHPAFKFDEASEDFVKAQLRGMKTGKAMGLDNIPARLLIDSADIVAKPLAEIINYSLKSGRVPLDFKSARGSNAEKSE</sequence>
<keyword evidence="2" id="KW-1185">Reference proteome</keyword>
<dbReference type="EMBL" id="RCHS01002988">
    <property type="protein sequence ID" value="RMX44384.1"/>
    <property type="molecule type" value="Genomic_DNA"/>
</dbReference>
<gene>
    <name evidence="1" type="ORF">pdam_00011191</name>
</gene>
<proteinExistence type="predicted"/>
<evidence type="ECO:0000313" key="1">
    <source>
        <dbReference type="EMBL" id="RMX44384.1"/>
    </source>
</evidence>
<comment type="caution">
    <text evidence="1">The sequence shown here is derived from an EMBL/GenBank/DDBJ whole genome shotgun (WGS) entry which is preliminary data.</text>
</comment>